<feature type="region of interest" description="Disordered" evidence="1">
    <location>
        <begin position="116"/>
        <end position="151"/>
    </location>
</feature>
<proteinExistence type="predicted"/>
<dbReference type="AlphaFoldDB" id="A0A1P8WG36"/>
<dbReference type="EMBL" id="CP017641">
    <property type="protein sequence ID" value="APZ93012.1"/>
    <property type="molecule type" value="Genomic_DNA"/>
</dbReference>
<reference evidence="2 3" key="1">
    <citation type="journal article" date="2016" name="Front. Microbiol.">
        <title>Fuerstia marisgermanicae gen. nov., sp. nov., an Unusual Member of the Phylum Planctomycetes from the German Wadden Sea.</title>
        <authorList>
            <person name="Kohn T."/>
            <person name="Heuer A."/>
            <person name="Jogler M."/>
            <person name="Vollmers J."/>
            <person name="Boedeker C."/>
            <person name="Bunk B."/>
            <person name="Rast P."/>
            <person name="Borchert D."/>
            <person name="Glockner I."/>
            <person name="Freese H.M."/>
            <person name="Klenk H.P."/>
            <person name="Overmann J."/>
            <person name="Kaster A.K."/>
            <person name="Rohde M."/>
            <person name="Wiegand S."/>
            <person name="Jogler C."/>
        </authorList>
    </citation>
    <scope>NUCLEOTIDE SEQUENCE [LARGE SCALE GENOMIC DNA]</scope>
    <source>
        <strain evidence="2 3">NH11</strain>
    </source>
</reference>
<keyword evidence="3" id="KW-1185">Reference proteome</keyword>
<evidence type="ECO:0000256" key="1">
    <source>
        <dbReference type="SAM" id="MobiDB-lite"/>
    </source>
</evidence>
<evidence type="ECO:0000313" key="3">
    <source>
        <dbReference type="Proteomes" id="UP000187735"/>
    </source>
</evidence>
<dbReference type="Proteomes" id="UP000187735">
    <property type="component" value="Chromosome"/>
</dbReference>
<organism evidence="2 3">
    <name type="scientific">Fuerstiella marisgermanici</name>
    <dbReference type="NCBI Taxonomy" id="1891926"/>
    <lineage>
        <taxon>Bacteria</taxon>
        <taxon>Pseudomonadati</taxon>
        <taxon>Planctomycetota</taxon>
        <taxon>Planctomycetia</taxon>
        <taxon>Planctomycetales</taxon>
        <taxon>Planctomycetaceae</taxon>
        <taxon>Fuerstiella</taxon>
    </lineage>
</organism>
<gene>
    <name evidence="2" type="ORF">Fuma_02625</name>
</gene>
<name>A0A1P8WG36_9PLAN</name>
<protein>
    <submittedName>
        <fullName evidence="2">Uncharacterized protein</fullName>
    </submittedName>
</protein>
<dbReference type="KEGG" id="fmr:Fuma_02625"/>
<accession>A0A1P8WG36</accession>
<sequence>MYRCGPNFGCQETRFHAATCFSPAHTHLRNQTVAMDEELEAVFWNFQQRNHGETEFVQAVNSDSGLSVSCWAMPTWKRHRCRPKLRWRSPQKSIARWTRYNQRSHPLHFRRCWRPDSTSQRSCDRVLGNSSSASNPEDSHALPQPHRAARVPSRRWNLLHDHLRSNTPRHNPPSAN</sequence>
<evidence type="ECO:0000313" key="2">
    <source>
        <dbReference type="EMBL" id="APZ93012.1"/>
    </source>
</evidence>